<proteinExistence type="predicted"/>
<dbReference type="InterPro" id="IPR008889">
    <property type="entry name" value="VQ"/>
</dbReference>
<accession>A0A8S0QH95</accession>
<dbReference type="Gramene" id="OE9A089776T1">
    <property type="protein sequence ID" value="OE9A089776C1"/>
    <property type="gene ID" value="OE9A089776"/>
</dbReference>
<sequence length="215" mass="23398">MAISETMSNSTDWMHFYQHNFSGQPQNIPSFSGSVSEGVTPATATWTTEVAQSNSSPSYSNLNMDDGRAARPLRRRPRASRRSPVVLLNTNTSNFRAMVQQFTGGPSSSLASRTQYSNGVNFGFGVGTQQSMIPSTAMAPNGFQIQFQRQQRQYPNQLQHIFTSLNNKTQGDASAFLHKFMPNTEVEPSSGFVKNGGSVHVPPSEGSGGRGGFHL</sequence>
<feature type="region of interest" description="Disordered" evidence="1">
    <location>
        <begin position="51"/>
        <end position="82"/>
    </location>
</feature>
<keyword evidence="4" id="KW-1185">Reference proteome</keyword>
<dbReference type="Pfam" id="PF05678">
    <property type="entry name" value="VQ"/>
    <property type="match status" value="1"/>
</dbReference>
<reference evidence="3 4" key="1">
    <citation type="submission" date="2019-12" db="EMBL/GenBank/DDBJ databases">
        <authorList>
            <person name="Alioto T."/>
            <person name="Alioto T."/>
            <person name="Gomez Garrido J."/>
        </authorList>
    </citation>
    <scope>NUCLEOTIDE SEQUENCE [LARGE SCALE GENOMIC DNA]</scope>
</reference>
<organism evidence="3 4">
    <name type="scientific">Olea europaea subsp. europaea</name>
    <dbReference type="NCBI Taxonomy" id="158383"/>
    <lineage>
        <taxon>Eukaryota</taxon>
        <taxon>Viridiplantae</taxon>
        <taxon>Streptophyta</taxon>
        <taxon>Embryophyta</taxon>
        <taxon>Tracheophyta</taxon>
        <taxon>Spermatophyta</taxon>
        <taxon>Magnoliopsida</taxon>
        <taxon>eudicotyledons</taxon>
        <taxon>Gunneridae</taxon>
        <taxon>Pentapetalae</taxon>
        <taxon>asterids</taxon>
        <taxon>lamiids</taxon>
        <taxon>Lamiales</taxon>
        <taxon>Oleaceae</taxon>
        <taxon>Oleeae</taxon>
        <taxon>Olea</taxon>
    </lineage>
</organism>
<feature type="domain" description="VQ" evidence="2">
    <location>
        <begin position="88"/>
        <end position="108"/>
    </location>
</feature>
<name>A0A8S0QH95_OLEEU</name>
<feature type="compositionally biased region" description="Polar residues" evidence="1">
    <location>
        <begin position="51"/>
        <end position="63"/>
    </location>
</feature>
<dbReference type="InterPro" id="IPR039609">
    <property type="entry name" value="VQ_15/22"/>
</dbReference>
<protein>
    <recommendedName>
        <fullName evidence="2">VQ domain-containing protein</fullName>
    </recommendedName>
</protein>
<dbReference type="Proteomes" id="UP000594638">
    <property type="component" value="Unassembled WGS sequence"/>
</dbReference>
<dbReference type="OrthoDB" id="1726347at2759"/>
<feature type="compositionally biased region" description="Basic residues" evidence="1">
    <location>
        <begin position="71"/>
        <end position="81"/>
    </location>
</feature>
<evidence type="ECO:0000259" key="2">
    <source>
        <dbReference type="Pfam" id="PF05678"/>
    </source>
</evidence>
<evidence type="ECO:0000313" key="3">
    <source>
        <dbReference type="EMBL" id="CAA2966310.1"/>
    </source>
</evidence>
<dbReference type="PANTHER" id="PTHR33179">
    <property type="entry name" value="VQ MOTIF-CONTAINING PROTEIN"/>
    <property type="match status" value="1"/>
</dbReference>
<evidence type="ECO:0000313" key="4">
    <source>
        <dbReference type="Proteomes" id="UP000594638"/>
    </source>
</evidence>
<dbReference type="AlphaFoldDB" id="A0A8S0QH95"/>
<evidence type="ECO:0000256" key="1">
    <source>
        <dbReference type="SAM" id="MobiDB-lite"/>
    </source>
</evidence>
<dbReference type="EMBL" id="CACTIH010001858">
    <property type="protein sequence ID" value="CAA2966310.1"/>
    <property type="molecule type" value="Genomic_DNA"/>
</dbReference>
<comment type="caution">
    <text evidence="3">The sequence shown here is derived from an EMBL/GenBank/DDBJ whole genome shotgun (WGS) entry which is preliminary data.</text>
</comment>
<dbReference type="PANTHER" id="PTHR33179:SF29">
    <property type="entry name" value="OS06G0666400 PROTEIN"/>
    <property type="match status" value="1"/>
</dbReference>
<gene>
    <name evidence="3" type="ORF">OLEA9_A089776</name>
</gene>